<keyword evidence="1" id="KW-1133">Transmembrane helix</keyword>
<keyword evidence="1" id="KW-0472">Membrane</keyword>
<dbReference type="EMBL" id="AP018907">
    <property type="protein sequence ID" value="BBF92393.1"/>
    <property type="molecule type" value="Genomic_DNA"/>
</dbReference>
<dbReference type="AlphaFoldDB" id="A0A348FYL0"/>
<dbReference type="Proteomes" id="UP000266934">
    <property type="component" value="Chromosome"/>
</dbReference>
<evidence type="ECO:0000313" key="2">
    <source>
        <dbReference type="EMBL" id="BBF92393.1"/>
    </source>
</evidence>
<proteinExistence type="predicted"/>
<gene>
    <name evidence="2" type="ORF">BLTE_10780</name>
</gene>
<dbReference type="KEGG" id="blag:BLTE_10780"/>
<keyword evidence="1" id="KW-0812">Transmembrane</keyword>
<evidence type="ECO:0000256" key="1">
    <source>
        <dbReference type="SAM" id="Phobius"/>
    </source>
</evidence>
<accession>A0A348FYL0</accession>
<reference evidence="2 3" key="1">
    <citation type="submission" date="2018-08" db="EMBL/GenBank/DDBJ databases">
        <title>Complete genome sequencing of Blastochloris tepida GI.</title>
        <authorList>
            <person name="Tsukatani Y."/>
            <person name="Mori H."/>
        </authorList>
    </citation>
    <scope>NUCLEOTIDE SEQUENCE [LARGE SCALE GENOMIC DNA]</scope>
    <source>
        <strain evidence="2 3">GI</strain>
    </source>
</reference>
<evidence type="ECO:0000313" key="3">
    <source>
        <dbReference type="Proteomes" id="UP000266934"/>
    </source>
</evidence>
<feature type="transmembrane region" description="Helical" evidence="1">
    <location>
        <begin position="42"/>
        <end position="71"/>
    </location>
</feature>
<keyword evidence="3" id="KW-1185">Reference proteome</keyword>
<name>A0A348FYL0_9HYPH</name>
<protein>
    <submittedName>
        <fullName evidence="2">Uncharacterized protein</fullName>
    </submittedName>
</protein>
<sequence>MPPRTVDPIRADEFEPRRLAAGLPRLPARPHQGRLRVTTARLWARIIAEAACAVGLIALLSWSAVVAAALLGRI</sequence>
<organism evidence="2 3">
    <name type="scientific">Blastochloris tepida</name>
    <dbReference type="NCBI Taxonomy" id="2233851"/>
    <lineage>
        <taxon>Bacteria</taxon>
        <taxon>Pseudomonadati</taxon>
        <taxon>Pseudomonadota</taxon>
        <taxon>Alphaproteobacteria</taxon>
        <taxon>Hyphomicrobiales</taxon>
        <taxon>Blastochloridaceae</taxon>
        <taxon>Blastochloris</taxon>
    </lineage>
</organism>